<feature type="domain" description="SnoaL-like" evidence="1">
    <location>
        <begin position="12"/>
        <end position="104"/>
    </location>
</feature>
<dbReference type="Proteomes" id="UP000509383">
    <property type="component" value="Chromosome"/>
</dbReference>
<name>A0A6J4EC62_9PSED</name>
<proteinExistence type="predicted"/>
<organism evidence="2 4">
    <name type="scientific">Pseudomonas tohonis</name>
    <dbReference type="NCBI Taxonomy" id="2725477"/>
    <lineage>
        <taxon>Bacteria</taxon>
        <taxon>Pseudomonadati</taxon>
        <taxon>Pseudomonadota</taxon>
        <taxon>Gammaproteobacteria</taxon>
        <taxon>Pseudomonadales</taxon>
        <taxon>Pseudomonadaceae</taxon>
        <taxon>Pseudomonas</taxon>
    </lineage>
</organism>
<keyword evidence="5" id="KW-1185">Reference proteome</keyword>
<dbReference type="EMBL" id="BQKM01000001">
    <property type="protein sequence ID" value="GJN50315.1"/>
    <property type="molecule type" value="Genomic_DNA"/>
</dbReference>
<evidence type="ECO:0000313" key="2">
    <source>
        <dbReference type="EMBL" id="BCG26949.1"/>
    </source>
</evidence>
<evidence type="ECO:0000313" key="3">
    <source>
        <dbReference type="EMBL" id="GJN50315.1"/>
    </source>
</evidence>
<accession>A0A6J4EC62</accession>
<dbReference type="SUPFAM" id="SSF54427">
    <property type="entry name" value="NTF2-like"/>
    <property type="match status" value="1"/>
</dbReference>
<dbReference type="Proteomes" id="UP001054892">
    <property type="component" value="Unassembled WGS sequence"/>
</dbReference>
<dbReference type="Gene3D" id="3.10.450.50">
    <property type="match status" value="1"/>
</dbReference>
<evidence type="ECO:0000313" key="4">
    <source>
        <dbReference type="Proteomes" id="UP000509383"/>
    </source>
</evidence>
<reference evidence="2 4" key="1">
    <citation type="submission" date="2020-05" db="EMBL/GenBank/DDBJ databases">
        <title>Characterization of novel class B3 metallo-beta-lactamase from novel Pseudomonas species.</title>
        <authorList>
            <person name="Yamada K."/>
            <person name="Aoki K."/>
            <person name="Ishii Y."/>
        </authorList>
    </citation>
    <scope>NUCLEOTIDE SEQUENCE [LARGE SCALE GENOMIC DNA]</scope>
    <source>
        <strain evidence="2 4">TUM18999</strain>
        <strain evidence="3 5">TUM20286</strain>
    </source>
</reference>
<dbReference type="KEGG" id="ptw:TUM18999_51400"/>
<dbReference type="EMBL" id="AP023189">
    <property type="protein sequence ID" value="BCG26949.1"/>
    <property type="molecule type" value="Genomic_DNA"/>
</dbReference>
<dbReference type="InterPro" id="IPR032710">
    <property type="entry name" value="NTF2-like_dom_sf"/>
</dbReference>
<dbReference type="InterPro" id="IPR037401">
    <property type="entry name" value="SnoaL-like"/>
</dbReference>
<sequence length="140" mass="16208">MSAFLHRFAEDFARLDRDNLALLDTLYSEDAQFTDPLHHVEGLPAIRQYFAGLYENVSDLSFRFHGHDPVGEGEGYLRWTMTYRHPRLDGGRPIAVEGCSHLRWGERVHYHRDYFDAGALLYEHVPLLRGAIALLKRRLG</sequence>
<evidence type="ECO:0000259" key="1">
    <source>
        <dbReference type="Pfam" id="PF12680"/>
    </source>
</evidence>
<gene>
    <name evidence="2" type="ORF">TUM18999_51400</name>
    <name evidence="3" type="ORF">TUM20286_00670</name>
</gene>
<dbReference type="RefSeq" id="WP_173172564.1">
    <property type="nucleotide sequence ID" value="NZ_AP023189.1"/>
</dbReference>
<protein>
    <submittedName>
        <fullName evidence="2">Transcriptional regulator</fullName>
    </submittedName>
</protein>
<dbReference type="Pfam" id="PF12680">
    <property type="entry name" value="SnoaL_2"/>
    <property type="match status" value="1"/>
</dbReference>
<evidence type="ECO:0000313" key="5">
    <source>
        <dbReference type="Proteomes" id="UP001054892"/>
    </source>
</evidence>
<dbReference type="AlphaFoldDB" id="A0A6J4EC62"/>